<proteinExistence type="inferred from homology"/>
<dbReference type="Proteomes" id="UP001158576">
    <property type="component" value="Chromosome 2"/>
</dbReference>
<dbReference type="PANTHER" id="PTHR21096">
    <property type="entry name" value="PROTEIN FAM136A"/>
    <property type="match status" value="1"/>
</dbReference>
<name>A0ABN7TGB7_OIKDI</name>
<protein>
    <recommendedName>
        <fullName evidence="2">Protein FAM136A</fullName>
    </recommendedName>
</protein>
<dbReference type="PANTHER" id="PTHR21096:SF0">
    <property type="entry name" value="PROTEIN FAM136A"/>
    <property type="match status" value="1"/>
</dbReference>
<dbReference type="EMBL" id="OU015567">
    <property type="protein sequence ID" value="CAG5113966.1"/>
    <property type="molecule type" value="Genomic_DNA"/>
</dbReference>
<accession>A0ABN7TGB7</accession>
<evidence type="ECO:0000313" key="3">
    <source>
        <dbReference type="EMBL" id="CAG5113966.1"/>
    </source>
</evidence>
<evidence type="ECO:0000256" key="1">
    <source>
        <dbReference type="ARBA" id="ARBA00009952"/>
    </source>
</evidence>
<keyword evidence="4" id="KW-1185">Reference proteome</keyword>
<gene>
    <name evidence="3" type="ORF">OKIOD_LOCUS16819</name>
</gene>
<organism evidence="3 4">
    <name type="scientific">Oikopleura dioica</name>
    <name type="common">Tunicate</name>
    <dbReference type="NCBI Taxonomy" id="34765"/>
    <lineage>
        <taxon>Eukaryota</taxon>
        <taxon>Metazoa</taxon>
        <taxon>Chordata</taxon>
        <taxon>Tunicata</taxon>
        <taxon>Appendicularia</taxon>
        <taxon>Copelata</taxon>
        <taxon>Oikopleuridae</taxon>
        <taxon>Oikopleura</taxon>
    </lineage>
</organism>
<sequence length="137" mass="14838">MATPEGFVKVQEKMQALQEKVESGLRPALAKQFRAMADCMDRGGSTQQIESCVQGAQQQVVGLQKQMDEVVQSFGMAIQTGMQNCQAKAQQAMASGTAESAAQADYMKCANEVALSQLSTFPTIEEKVNYILRGVPQ</sequence>
<evidence type="ECO:0000256" key="2">
    <source>
        <dbReference type="ARBA" id="ARBA00017657"/>
    </source>
</evidence>
<evidence type="ECO:0000313" key="4">
    <source>
        <dbReference type="Proteomes" id="UP001158576"/>
    </source>
</evidence>
<dbReference type="Pfam" id="PF05811">
    <property type="entry name" value="DUF842"/>
    <property type="match status" value="1"/>
</dbReference>
<dbReference type="InterPro" id="IPR008560">
    <property type="entry name" value="DUF842_euk"/>
</dbReference>
<comment type="similarity">
    <text evidence="1">Belongs to the FAM136 family.</text>
</comment>
<reference evidence="3 4" key="1">
    <citation type="submission" date="2021-04" db="EMBL/GenBank/DDBJ databases">
        <authorList>
            <person name="Bliznina A."/>
        </authorList>
    </citation>
    <scope>NUCLEOTIDE SEQUENCE [LARGE SCALE GENOMIC DNA]</scope>
</reference>